<evidence type="ECO:0000256" key="1">
    <source>
        <dbReference type="SAM" id="MobiDB-lite"/>
    </source>
</evidence>
<evidence type="ECO:0000259" key="2">
    <source>
        <dbReference type="PROSITE" id="PS51673"/>
    </source>
</evidence>
<feature type="compositionally biased region" description="Low complexity" evidence="1">
    <location>
        <begin position="296"/>
        <end position="306"/>
    </location>
</feature>
<sequence>MSADKNQNTNICENENKKTCEDINNTIEIANGEPPNLSMKNSMGGKKKIVLLKRNEIKYNKYDQGDIINNSNNNNDEYENVANSNRRNNNKNNTNKYNLNGKNTKGEKTLEQREQEYNKIRARIFSNFNKNTKNNSTSTTLPNIVPHTLKNDNIYIIPPYSIPLNGSPTNTHIDPYFCINNYYNTYNNMINHQYVNNNNNMPMFDINPIVNLPPSQFYCNTDKPINMLNSSENKMNNDIINCNSIPNPNLIYPNYPCNIQGYSPFLKFNNSQINHKKMSNANKYHPNYKPPNHITNFNNQNNMNSQKNRRKSKVKSDNNMTPVSENATNKEKNMNVNTIRDTTNNISKNINGNTITYNNQSMKEENINYEQDHAPINTGFNKSNMNIQNKNSSKLKLSNSKKFYTSQNTNLDKKGKGSKKKTLDNINITEKTLQNNTISYDTSETFKTLKNSTIESCTPPKISSNILKQSDEIEPTNNNTKWTDIKNEVSCHEEGQTQVISTSSQKKSKKKSGEKKNTNKYNTENTNNSYSEVTNFNDIKNDKIDEQDINTNNEKSNTTPKKKKKKKKKKTMNRLINEQNPTLNPQPSIIIPNAMQTHFNNPNKLYYPLIINNTQINSHPNYNNFINNMPPFQQYYPNNIINNLEYCRDISLYEKRYDRGDDIMLNPKRYDIDFPSLH</sequence>
<dbReference type="VEuPathDB" id="PlasmoDB:PVBDA_0301690"/>
<feature type="compositionally biased region" description="Polar residues" evidence="1">
    <location>
        <begin position="317"/>
        <end position="326"/>
    </location>
</feature>
<evidence type="ECO:0000313" key="3">
    <source>
        <dbReference type="EMBL" id="CAD2085522.1"/>
    </source>
</evidence>
<feature type="compositionally biased region" description="Polar residues" evidence="1">
    <location>
        <begin position="549"/>
        <end position="559"/>
    </location>
</feature>
<feature type="region of interest" description="Disordered" evidence="1">
    <location>
        <begin position="286"/>
        <end position="326"/>
    </location>
</feature>
<protein>
    <recommendedName>
        <fullName evidence="2">SUZ domain-containing protein</fullName>
    </recommendedName>
</protein>
<organism evidence="3 4">
    <name type="scientific">Plasmodium vinckei brucechwatti</name>
    <dbReference type="NCBI Taxonomy" id="119398"/>
    <lineage>
        <taxon>Eukaryota</taxon>
        <taxon>Sar</taxon>
        <taxon>Alveolata</taxon>
        <taxon>Apicomplexa</taxon>
        <taxon>Aconoidasida</taxon>
        <taxon>Haemosporida</taxon>
        <taxon>Plasmodiidae</taxon>
        <taxon>Plasmodium</taxon>
        <taxon>Plasmodium (Vinckeia)</taxon>
    </lineage>
</organism>
<dbReference type="EMBL" id="LR865381">
    <property type="protein sequence ID" value="CAD2085522.1"/>
    <property type="molecule type" value="Genomic_DNA"/>
</dbReference>
<evidence type="ECO:0000313" key="4">
    <source>
        <dbReference type="Proteomes" id="UP000515550"/>
    </source>
</evidence>
<feature type="compositionally biased region" description="Polar residues" evidence="1">
    <location>
        <begin position="458"/>
        <end position="468"/>
    </location>
</feature>
<dbReference type="AlphaFoldDB" id="A0A6V7RV12"/>
<feature type="compositionally biased region" description="Low complexity" evidence="1">
    <location>
        <begin position="66"/>
        <end position="103"/>
    </location>
</feature>
<feature type="compositionally biased region" description="Basic residues" evidence="1">
    <location>
        <begin position="560"/>
        <end position="572"/>
    </location>
</feature>
<dbReference type="Pfam" id="PF12752">
    <property type="entry name" value="SUZ"/>
    <property type="match status" value="1"/>
</dbReference>
<dbReference type="InterPro" id="IPR024771">
    <property type="entry name" value="SUZ"/>
</dbReference>
<feature type="compositionally biased region" description="Low complexity" evidence="1">
    <location>
        <begin position="519"/>
        <end position="532"/>
    </location>
</feature>
<feature type="domain" description="SUZ" evidence="2">
    <location>
        <begin position="26"/>
        <end position="129"/>
    </location>
</feature>
<reference evidence="3 4" key="1">
    <citation type="submission" date="2020-08" db="EMBL/GenBank/DDBJ databases">
        <authorList>
            <person name="Ramaprasad A."/>
        </authorList>
    </citation>
    <scope>NUCLEOTIDE SEQUENCE [LARGE SCALE GENOMIC DNA]</scope>
</reference>
<gene>
    <name evidence="3" type="ORF">PVBDA_0301690</name>
</gene>
<feature type="region of interest" description="Disordered" evidence="1">
    <location>
        <begin position="458"/>
        <end position="572"/>
    </location>
</feature>
<feature type="compositionally biased region" description="Basic and acidic residues" evidence="1">
    <location>
        <begin position="483"/>
        <end position="495"/>
    </location>
</feature>
<name>A0A6V7RV12_PLAVN</name>
<feature type="region of interest" description="Disordered" evidence="1">
    <location>
        <begin position="64"/>
        <end position="104"/>
    </location>
</feature>
<dbReference type="PROSITE" id="PS51673">
    <property type="entry name" value="SUZ"/>
    <property type="match status" value="1"/>
</dbReference>
<accession>A0A6V7RV12</accession>
<dbReference type="Proteomes" id="UP000515550">
    <property type="component" value="Chromosome PVBDA_03"/>
</dbReference>
<proteinExistence type="predicted"/>